<evidence type="ECO:0000313" key="3">
    <source>
        <dbReference type="EMBL" id="CAD1822883.1"/>
    </source>
</evidence>
<dbReference type="EMBL" id="LR862142">
    <property type="protein sequence ID" value="CAD1822883.1"/>
    <property type="molecule type" value="Genomic_DNA"/>
</dbReference>
<dbReference type="AlphaFoldDB" id="A0A6V7NWB6"/>
<proteinExistence type="predicted"/>
<accession>A0A6V7NWB6</accession>
<evidence type="ECO:0000256" key="2">
    <source>
        <dbReference type="SAM" id="Phobius"/>
    </source>
</evidence>
<sequence length="244" mass="25876">MNDFALFTLTLHYLGEFCTIYFPFLFLFLFFFFFRCCLPPARLEVSPRASPLISLPFGHVTTVVASSPADGDALEVEPGGVADVVETAEPEGADARAPVGEGLQCGAGAADAMAEVEGVVLEAREGSEEGLEAGGVIRASSVSASASGSRAERSRRYFDAVAVAVDGEAALIAGDLRSEAYRKATTLSAPCSEALLITRRAGEETSGGAREETSGPAGGRQQRKRKNKRKRKRKGKEIVQNSPK</sequence>
<feature type="transmembrane region" description="Helical" evidence="2">
    <location>
        <begin position="20"/>
        <end position="38"/>
    </location>
</feature>
<feature type="region of interest" description="Disordered" evidence="1">
    <location>
        <begin position="198"/>
        <end position="244"/>
    </location>
</feature>
<keyword evidence="2" id="KW-1133">Transmembrane helix</keyword>
<feature type="compositionally biased region" description="Basic residues" evidence="1">
    <location>
        <begin position="221"/>
        <end position="235"/>
    </location>
</feature>
<keyword evidence="2" id="KW-0472">Membrane</keyword>
<gene>
    <name evidence="3" type="ORF">CB5_LOCUS6094</name>
</gene>
<protein>
    <submittedName>
        <fullName evidence="3">Uncharacterized protein</fullName>
    </submittedName>
</protein>
<reference evidence="3" key="1">
    <citation type="submission" date="2020-07" db="EMBL/GenBank/DDBJ databases">
        <authorList>
            <person name="Lin J."/>
        </authorList>
    </citation>
    <scope>NUCLEOTIDE SEQUENCE</scope>
</reference>
<keyword evidence="2" id="KW-0812">Transmembrane</keyword>
<evidence type="ECO:0000256" key="1">
    <source>
        <dbReference type="SAM" id="MobiDB-lite"/>
    </source>
</evidence>
<organism evidence="3">
    <name type="scientific">Ananas comosus var. bracteatus</name>
    <name type="common">red pineapple</name>
    <dbReference type="NCBI Taxonomy" id="296719"/>
    <lineage>
        <taxon>Eukaryota</taxon>
        <taxon>Viridiplantae</taxon>
        <taxon>Streptophyta</taxon>
        <taxon>Embryophyta</taxon>
        <taxon>Tracheophyta</taxon>
        <taxon>Spermatophyta</taxon>
        <taxon>Magnoliopsida</taxon>
        <taxon>Liliopsida</taxon>
        <taxon>Poales</taxon>
        <taxon>Bromeliaceae</taxon>
        <taxon>Bromelioideae</taxon>
        <taxon>Ananas</taxon>
    </lineage>
</organism>
<name>A0A6V7NWB6_ANACO</name>